<accession>A2BMP6</accession>
<dbReference type="Pfam" id="PF03029">
    <property type="entry name" value="ATP_bind_1"/>
    <property type="match status" value="1"/>
</dbReference>
<proteinExistence type="inferred from homology"/>
<dbReference type="KEGG" id="hbu:Hbut_1433"/>
<dbReference type="Gene3D" id="3.40.50.300">
    <property type="entry name" value="P-loop containing nucleotide triphosphate hydrolases"/>
    <property type="match status" value="1"/>
</dbReference>
<dbReference type="PANTHER" id="PTHR21231">
    <property type="entry name" value="XPA-BINDING PROTEIN 1-RELATED"/>
    <property type="match status" value="1"/>
</dbReference>
<dbReference type="STRING" id="415426.Hbut_1433"/>
<dbReference type="EMBL" id="CP000493">
    <property type="protein sequence ID" value="ABM81257.1"/>
    <property type="molecule type" value="Genomic_DNA"/>
</dbReference>
<dbReference type="HOGENOM" id="CLU_037460_3_0_2"/>
<evidence type="ECO:0000256" key="4">
    <source>
        <dbReference type="ARBA" id="ARBA00023134"/>
    </source>
</evidence>
<evidence type="ECO:0000256" key="2">
    <source>
        <dbReference type="ARBA" id="ARBA00022741"/>
    </source>
</evidence>
<dbReference type="GeneID" id="4781341"/>
<dbReference type="InterPro" id="IPR027417">
    <property type="entry name" value="P-loop_NTPase"/>
</dbReference>
<dbReference type="GO" id="GO:0003924">
    <property type="term" value="F:GTPase activity"/>
    <property type="evidence" value="ECO:0007669"/>
    <property type="project" value="TreeGrafter"/>
</dbReference>
<dbReference type="GO" id="GO:0005525">
    <property type="term" value="F:GTP binding"/>
    <property type="evidence" value="ECO:0007669"/>
    <property type="project" value="UniProtKB-KW"/>
</dbReference>
<evidence type="ECO:0000256" key="1">
    <source>
        <dbReference type="ARBA" id="ARBA00005290"/>
    </source>
</evidence>
<name>A2BMP6_HYPBU</name>
<sequence length="253" mass="28227">MGKVIVVFVGPAGSGKSTLVAAYSKWLREGGIPVYTVNLDPAVDRTPYEPDFDVRTIVDAREIARKYGLGPNGALVKSMEFIAENLEAILSKIASTDTDYVLVDTPGQMEVFLFRDLAWRLGEGLKKISEQSYAIFILDASVIKDPADYAFLLVMSTAVQLRLNLETAPVINKADLAPNIEFRGDIWRDYARLSRMLKESHTLYTDMLRDIMKVLLTYNKRVEVPRVSALKGEGMEELHRLILEMGCSCGDLS</sequence>
<dbReference type="InterPro" id="IPR004130">
    <property type="entry name" value="Gpn"/>
</dbReference>
<dbReference type="eggNOG" id="arCOG01225">
    <property type="taxonomic scope" value="Archaea"/>
</dbReference>
<dbReference type="Proteomes" id="UP000002593">
    <property type="component" value="Chromosome"/>
</dbReference>
<organism evidence="6 7">
    <name type="scientific">Hyperthermus butylicus (strain DSM 5456 / JCM 9403 / PLM1-5)</name>
    <dbReference type="NCBI Taxonomy" id="415426"/>
    <lineage>
        <taxon>Archaea</taxon>
        <taxon>Thermoproteota</taxon>
        <taxon>Thermoprotei</taxon>
        <taxon>Desulfurococcales</taxon>
        <taxon>Pyrodictiaceae</taxon>
        <taxon>Hyperthermus</taxon>
    </lineage>
</organism>
<gene>
    <name evidence="6" type="ordered locus">Hbut_1433</name>
</gene>
<evidence type="ECO:0000256" key="3">
    <source>
        <dbReference type="ARBA" id="ARBA00022801"/>
    </source>
</evidence>
<keyword evidence="7" id="KW-1185">Reference proteome</keyword>
<keyword evidence="3" id="KW-0378">Hydrolase</keyword>
<reference evidence="6 7" key="1">
    <citation type="journal article" date="2007" name="Archaea">
        <title>The genome of Hyperthermus butylicus: a sulfur-reducing, peptide fermenting, neutrophilic Crenarchaeote growing up to 108 degrees C.</title>
        <authorList>
            <person name="Brugger K."/>
            <person name="Chen L."/>
            <person name="Stark M."/>
            <person name="Zibat A."/>
            <person name="Redder P."/>
            <person name="Ruepp A."/>
            <person name="Awayez M."/>
            <person name="She Q."/>
            <person name="Garrett R.A."/>
            <person name="Klenk H.P."/>
        </authorList>
    </citation>
    <scope>NUCLEOTIDE SEQUENCE [LARGE SCALE GENOMIC DNA]</scope>
    <source>
        <strain evidence="7">DSM 5456 / JCM 9403 / PLM1-5</strain>
    </source>
</reference>
<evidence type="ECO:0000313" key="6">
    <source>
        <dbReference type="EMBL" id="ABM81257.1"/>
    </source>
</evidence>
<comment type="similarity">
    <text evidence="1">Belongs to the GPN-loop GTPase family.</text>
</comment>
<evidence type="ECO:0000313" key="7">
    <source>
        <dbReference type="Proteomes" id="UP000002593"/>
    </source>
</evidence>
<dbReference type="OrthoDB" id="31092at2157"/>
<dbReference type="InterPro" id="IPR003593">
    <property type="entry name" value="AAA+_ATPase"/>
</dbReference>
<dbReference type="SUPFAM" id="SSF52540">
    <property type="entry name" value="P-loop containing nucleoside triphosphate hydrolases"/>
    <property type="match status" value="1"/>
</dbReference>
<evidence type="ECO:0000259" key="5">
    <source>
        <dbReference type="SMART" id="SM00382"/>
    </source>
</evidence>
<dbReference type="PANTHER" id="PTHR21231:SF8">
    <property type="entry name" value="GPN-LOOP GTPASE 1"/>
    <property type="match status" value="1"/>
</dbReference>
<dbReference type="AlphaFoldDB" id="A2BMP6"/>
<dbReference type="EnsemblBacteria" id="ABM81257">
    <property type="protein sequence ID" value="ABM81257"/>
    <property type="gene ID" value="Hbut_1433"/>
</dbReference>
<dbReference type="RefSeq" id="WP_011822575.1">
    <property type="nucleotide sequence ID" value="NC_008818.1"/>
</dbReference>
<protein>
    <submittedName>
        <fullName evidence="6">Conserved hypothetical ATP binding protein</fullName>
    </submittedName>
</protein>
<keyword evidence="4" id="KW-0342">GTP-binding</keyword>
<keyword evidence="2" id="KW-0547">Nucleotide-binding</keyword>
<feature type="domain" description="AAA+ ATPase" evidence="5">
    <location>
        <begin position="2"/>
        <end position="169"/>
    </location>
</feature>
<dbReference type="SMART" id="SM00382">
    <property type="entry name" value="AAA"/>
    <property type="match status" value="1"/>
</dbReference>